<evidence type="ECO:0000313" key="2">
    <source>
        <dbReference type="EMBL" id="EEG71612.1"/>
    </source>
</evidence>
<reference evidence="2 3" key="2">
    <citation type="submission" date="2009-02" db="EMBL/GenBank/DDBJ databases">
        <authorList>
            <person name="Fulton L."/>
            <person name="Clifton S."/>
            <person name="Fulton B."/>
            <person name="Xu J."/>
            <person name="Minx P."/>
            <person name="Pepin K.H."/>
            <person name="Johnson M."/>
            <person name="Bhonagiri V."/>
            <person name="Nash W.E."/>
            <person name="Mardis E.R."/>
            <person name="Wilson R.K."/>
        </authorList>
    </citation>
    <scope>NUCLEOTIDE SEQUENCE [LARGE SCALE GENOMIC DNA]</scope>
    <source>
        <strain evidence="2 3">DSM 20438</strain>
    </source>
</reference>
<dbReference type="EMBL" id="ABXX02000001">
    <property type="protein sequence ID" value="EEG71612.1"/>
    <property type="molecule type" value="Genomic_DNA"/>
</dbReference>
<dbReference type="AlphaFoldDB" id="C0BQ49"/>
<protein>
    <submittedName>
        <fullName evidence="2">Uncharacterized protein</fullName>
    </submittedName>
</protein>
<evidence type="ECO:0000313" key="3">
    <source>
        <dbReference type="Proteomes" id="UP000003875"/>
    </source>
</evidence>
<sequence>MPNHVTGNGFGGDESLPRHRSGDAAFHRTSMYGLPSPYTVAAAYRCTGGGQNVWS</sequence>
<accession>C0BQ49</accession>
<comment type="caution">
    <text evidence="2">The sequence shown here is derived from an EMBL/GenBank/DDBJ whole genome shotgun (WGS) entry which is preliminary data.</text>
</comment>
<organism evidence="2 3">
    <name type="scientific">Bifidobacterium pseudocatenulatum DSM 20438 = JCM 1200 = LMG 10505</name>
    <dbReference type="NCBI Taxonomy" id="547043"/>
    <lineage>
        <taxon>Bacteria</taxon>
        <taxon>Bacillati</taxon>
        <taxon>Actinomycetota</taxon>
        <taxon>Actinomycetes</taxon>
        <taxon>Bifidobacteriales</taxon>
        <taxon>Bifidobacteriaceae</taxon>
        <taxon>Bifidobacterium</taxon>
    </lineage>
</organism>
<evidence type="ECO:0000256" key="1">
    <source>
        <dbReference type="SAM" id="MobiDB-lite"/>
    </source>
</evidence>
<name>C0BQ49_BIFPS</name>
<reference evidence="2 3" key="1">
    <citation type="submission" date="2009-02" db="EMBL/GenBank/DDBJ databases">
        <title>Draft genome sequence of Bifidobacterium pseudocatenulatum (DSM 20438).</title>
        <authorList>
            <person name="Sudarsanam P."/>
            <person name="Ley R."/>
            <person name="Guruge J."/>
            <person name="Turnbaugh P.J."/>
            <person name="Mahowald M."/>
            <person name="Liep D."/>
            <person name="Gordon J."/>
        </authorList>
    </citation>
    <scope>NUCLEOTIDE SEQUENCE [LARGE SCALE GENOMIC DNA]</scope>
    <source>
        <strain evidence="2 3">DSM 20438</strain>
    </source>
</reference>
<dbReference type="Proteomes" id="UP000003875">
    <property type="component" value="Unassembled WGS sequence"/>
</dbReference>
<feature type="region of interest" description="Disordered" evidence="1">
    <location>
        <begin position="1"/>
        <end position="22"/>
    </location>
</feature>
<proteinExistence type="predicted"/>
<gene>
    <name evidence="2" type="ORF">BIFPSEUDO_02489</name>
</gene>